<gene>
    <name evidence="2" type="ORF">E5222_07455</name>
</gene>
<dbReference type="EMBL" id="SSHH01000002">
    <property type="protein sequence ID" value="TIX50761.1"/>
    <property type="molecule type" value="Genomic_DNA"/>
</dbReference>
<dbReference type="OrthoDB" id="7306064at2"/>
<evidence type="ECO:0000313" key="2">
    <source>
        <dbReference type="EMBL" id="TIX50761.1"/>
    </source>
</evidence>
<evidence type="ECO:0000259" key="1">
    <source>
        <dbReference type="Pfam" id="PF07811"/>
    </source>
</evidence>
<organism evidence="2 3">
    <name type="scientific">Alteraurantiacibacter aquimixticola</name>
    <dbReference type="NCBI Taxonomy" id="2489173"/>
    <lineage>
        <taxon>Bacteria</taxon>
        <taxon>Pseudomonadati</taxon>
        <taxon>Pseudomonadota</taxon>
        <taxon>Alphaproteobacteria</taxon>
        <taxon>Sphingomonadales</taxon>
        <taxon>Erythrobacteraceae</taxon>
        <taxon>Alteraurantiacibacter</taxon>
    </lineage>
</organism>
<feature type="domain" description="TadE-like" evidence="1">
    <location>
        <begin position="1"/>
        <end position="40"/>
    </location>
</feature>
<dbReference type="InterPro" id="IPR012495">
    <property type="entry name" value="TadE-like_dom"/>
</dbReference>
<dbReference type="AlphaFoldDB" id="A0A4T3F111"/>
<dbReference type="Pfam" id="PF07811">
    <property type="entry name" value="TadE"/>
    <property type="match status" value="1"/>
</dbReference>
<name>A0A4T3F111_9SPHN</name>
<keyword evidence="3" id="KW-1185">Reference proteome</keyword>
<protein>
    <submittedName>
        <fullName evidence="2">Pilus assembly protein</fullName>
    </submittedName>
</protein>
<proteinExistence type="predicted"/>
<sequence length="180" mass="19653">MVEFAMVAPVLIMALLGLFDMSYNIYAASMVEGAIHKAARDSTIEGSDLAQAQIDGRVTDAVRAVVPSAELSFDRRAYSDFQDVGEAEDFTDSNQDGVCNDGEPFEDANGNKIWDLDRGTGGFGGARDAVLYTVSVTYKRQFPLHTFTGLPDEVTTTARTLLRNQPYAMQQTDASVEFCK</sequence>
<dbReference type="Proteomes" id="UP000309389">
    <property type="component" value="Unassembled WGS sequence"/>
</dbReference>
<reference evidence="2 3" key="1">
    <citation type="submission" date="2019-04" db="EMBL/GenBank/DDBJ databases">
        <title>Altererythrobacter aquimixticola sp. nov., isolated from sediment of junction between the ocean and a freshwater spring.</title>
        <authorList>
            <person name="Yoon J.-H."/>
        </authorList>
    </citation>
    <scope>NUCLEOTIDE SEQUENCE [LARGE SCALE GENOMIC DNA]</scope>
    <source>
        <strain evidence="2 3">SSKS-13</strain>
    </source>
</reference>
<evidence type="ECO:0000313" key="3">
    <source>
        <dbReference type="Proteomes" id="UP000309389"/>
    </source>
</evidence>
<comment type="caution">
    <text evidence="2">The sequence shown here is derived from an EMBL/GenBank/DDBJ whole genome shotgun (WGS) entry which is preliminary data.</text>
</comment>
<accession>A0A4T3F111</accession>